<dbReference type="AlphaFoldDB" id="A0AAD7TVZ1"/>
<accession>A0AAD7TVZ1</accession>
<gene>
    <name evidence="3" type="ORF">ONZ51_g5727</name>
</gene>
<evidence type="ECO:0000256" key="1">
    <source>
        <dbReference type="SAM" id="MobiDB-lite"/>
    </source>
</evidence>
<dbReference type="InterPro" id="IPR010730">
    <property type="entry name" value="HET"/>
</dbReference>
<dbReference type="Proteomes" id="UP001215151">
    <property type="component" value="Unassembled WGS sequence"/>
</dbReference>
<evidence type="ECO:0000259" key="2">
    <source>
        <dbReference type="Pfam" id="PF06985"/>
    </source>
</evidence>
<protein>
    <recommendedName>
        <fullName evidence="2">Heterokaryon incompatibility domain-containing protein</fullName>
    </recommendedName>
</protein>
<name>A0AAD7TVZ1_9APHY</name>
<feature type="domain" description="Heterokaryon incompatibility" evidence="2">
    <location>
        <begin position="229"/>
        <end position="352"/>
    </location>
</feature>
<organism evidence="3 4">
    <name type="scientific">Trametes cubensis</name>
    <dbReference type="NCBI Taxonomy" id="1111947"/>
    <lineage>
        <taxon>Eukaryota</taxon>
        <taxon>Fungi</taxon>
        <taxon>Dikarya</taxon>
        <taxon>Basidiomycota</taxon>
        <taxon>Agaricomycotina</taxon>
        <taxon>Agaricomycetes</taxon>
        <taxon>Polyporales</taxon>
        <taxon>Polyporaceae</taxon>
        <taxon>Trametes</taxon>
    </lineage>
</organism>
<keyword evidence="4" id="KW-1185">Reference proteome</keyword>
<dbReference type="Pfam" id="PF06985">
    <property type="entry name" value="HET"/>
    <property type="match status" value="1"/>
</dbReference>
<evidence type="ECO:0000313" key="3">
    <source>
        <dbReference type="EMBL" id="KAJ8481875.1"/>
    </source>
</evidence>
<dbReference type="EMBL" id="JAPEVG010000127">
    <property type="protein sequence ID" value="KAJ8481875.1"/>
    <property type="molecule type" value="Genomic_DNA"/>
</dbReference>
<feature type="region of interest" description="Disordered" evidence="1">
    <location>
        <begin position="34"/>
        <end position="57"/>
    </location>
</feature>
<sequence length="675" mass="74495">MMYAYSRPPGAAGLILSFTLFKMIRFVDTDRRPFLEDETDGNGEEGPSLSRRLTSLQGTAPLRESRIPVNKGGYAVVAALFSVGSVSTNAGSTLSVAALGIPRSQLTMLLHLIVDVHLGVSPSQAFTARDSTNRPDGKRMVQSKRHRSASPLPPPSDADWVETHESPLQSEAAPQMDVEPPSGPGKMELRLMMEAEPGSPCERTIEVDGTSWTLSEPMPDIEPETLTPYLCVSYVWGSGRAPNPVHPSILMSDRTLRTFTAVTRSLPGKPIWIDAFSVPVERMAKRATLESLGFVFYRAEAVVAVLRPESFAAIEEMEVFMATKPRPAVVPDAPLAALEADEWIRSVWTYQEIVNSNKVWFVSEAQDGAPAKEAVDSLDILKIIGAYINQWEEQTGKAAEGIRQAYPHADNFQELLLDHRLREYACRSALQIMYGMNHRASVSPVNHFYSMIGALTSIPSSRATKPTIELLAERFMELCEEKGDYSFIFCAAPRDTRPGLRWKPIPCTFPSILAGHISGEGLPGKRVDGGVLLSNVLVLLITCESRCSTLLPHETLIAYFQQWLNNVALYHRIPANGPEETLAKTGYECLRLLEFNGTGDWYISDLGVFYPRDELPGDAEVTICVSLGVSWRFGAPALAAFTSTDGEKQYVLGVFVGPVEDIRRRQEPKDEFLLT</sequence>
<comment type="caution">
    <text evidence="3">The sequence shown here is derived from an EMBL/GenBank/DDBJ whole genome shotgun (WGS) entry which is preliminary data.</text>
</comment>
<reference evidence="3" key="1">
    <citation type="submission" date="2022-11" db="EMBL/GenBank/DDBJ databases">
        <title>Genome Sequence of Cubamyces cubensis.</title>
        <authorList>
            <person name="Buettner E."/>
        </authorList>
    </citation>
    <scope>NUCLEOTIDE SEQUENCE</scope>
    <source>
        <strain evidence="3">MPL-01</strain>
    </source>
</reference>
<evidence type="ECO:0000313" key="4">
    <source>
        <dbReference type="Proteomes" id="UP001215151"/>
    </source>
</evidence>
<proteinExistence type="predicted"/>
<feature type="region of interest" description="Disordered" evidence="1">
    <location>
        <begin position="126"/>
        <end position="186"/>
    </location>
</feature>